<keyword evidence="10" id="KW-0862">Zinc</keyword>
<comment type="cofactor">
    <cofactor evidence="10">
        <name>Zn(2+)</name>
        <dbReference type="ChEBI" id="CHEBI:29105"/>
    </cofactor>
</comment>
<accession>A0A2K8N468</accession>
<dbReference type="NCBIfam" id="TIGR01656">
    <property type="entry name" value="Histidinol-ppas"/>
    <property type="match status" value="1"/>
</dbReference>
<gene>
    <name evidence="12" type="primary">gmhB</name>
    <name evidence="12" type="ORF">COOX1_0936</name>
    <name evidence="11" type="ORF">CVV65_04015</name>
</gene>
<dbReference type="InterPro" id="IPR023214">
    <property type="entry name" value="HAD_sf"/>
</dbReference>
<name>A0A2K8N468_9BACL</name>
<evidence type="ECO:0000256" key="4">
    <source>
        <dbReference type="ARBA" id="ARBA00022801"/>
    </source>
</evidence>
<keyword evidence="5 7" id="KW-0119">Carbohydrate metabolism</keyword>
<dbReference type="EMBL" id="LR792683">
    <property type="protein sequence ID" value="CAB3391487.1"/>
    <property type="molecule type" value="Genomic_DNA"/>
</dbReference>
<evidence type="ECO:0000256" key="2">
    <source>
        <dbReference type="ARBA" id="ARBA00022490"/>
    </source>
</evidence>
<dbReference type="PANTHER" id="PTHR42891">
    <property type="entry name" value="D-GLYCERO-BETA-D-MANNO-HEPTOSE-1,7-BISPHOSPHATE 7-PHOSPHATASE"/>
    <property type="match status" value="1"/>
</dbReference>
<dbReference type="InterPro" id="IPR004446">
    <property type="entry name" value="Heptose_bisP_phosphatase"/>
</dbReference>
<dbReference type="GO" id="GO:0046872">
    <property type="term" value="F:metal ion binding"/>
    <property type="evidence" value="ECO:0007669"/>
    <property type="project" value="UniProtKB-KW"/>
</dbReference>
<dbReference type="Pfam" id="PF13242">
    <property type="entry name" value="Hydrolase_like"/>
    <property type="match status" value="1"/>
</dbReference>
<keyword evidence="2 7" id="KW-0963">Cytoplasm</keyword>
<dbReference type="GO" id="GO:0005737">
    <property type="term" value="C:cytoplasm"/>
    <property type="evidence" value="ECO:0007669"/>
    <property type="project" value="UniProtKB-SubCell"/>
</dbReference>
<evidence type="ECO:0000256" key="1">
    <source>
        <dbReference type="ARBA" id="ARBA00004496"/>
    </source>
</evidence>
<dbReference type="CDD" id="cd07503">
    <property type="entry name" value="HAD_HisB-N"/>
    <property type="match status" value="1"/>
</dbReference>
<feature type="binding site" evidence="10">
    <location>
        <position position="8"/>
    </location>
    <ligand>
        <name>Mg(2+)</name>
        <dbReference type="ChEBI" id="CHEBI:18420"/>
    </ligand>
</feature>
<feature type="site" description="Stabilizes the phosphoryl group" evidence="9">
    <location>
        <position position="101"/>
    </location>
</feature>
<dbReference type="EMBL" id="CP024955">
    <property type="protein sequence ID" value="ATY84218.1"/>
    <property type="molecule type" value="Genomic_DNA"/>
</dbReference>
<dbReference type="GO" id="GO:0005975">
    <property type="term" value="P:carbohydrate metabolic process"/>
    <property type="evidence" value="ECO:0007669"/>
    <property type="project" value="InterPro"/>
</dbReference>
<feature type="binding site" evidence="10">
    <location>
        <position position="97"/>
    </location>
    <ligand>
        <name>Zn(2+)</name>
        <dbReference type="ChEBI" id="CHEBI:29105"/>
    </ligand>
</feature>
<dbReference type="InterPro" id="IPR006543">
    <property type="entry name" value="Histidinol-phos"/>
</dbReference>
<dbReference type="PANTHER" id="PTHR42891:SF1">
    <property type="entry name" value="D-GLYCERO-BETA-D-MANNO-HEPTOSE-1,7-BISPHOSPHATE 7-PHOSPHATASE"/>
    <property type="match status" value="1"/>
</dbReference>
<dbReference type="KEGG" id="kyr:CVV65_04015"/>
<comment type="cofactor">
    <cofactor evidence="10">
        <name>Mg(2+)</name>
        <dbReference type="ChEBI" id="CHEBI:18420"/>
    </cofactor>
</comment>
<evidence type="ECO:0000313" key="14">
    <source>
        <dbReference type="Proteomes" id="UP000502196"/>
    </source>
</evidence>
<feature type="binding site" evidence="10">
    <location>
        <position position="10"/>
    </location>
    <ligand>
        <name>Mg(2+)</name>
        <dbReference type="ChEBI" id="CHEBI:18420"/>
    </ligand>
</feature>
<reference evidence="11" key="2">
    <citation type="journal article" date="2018" name="Genome Announc.">
        <title>Complete Genome Sequence of Kyrpidia sp. Strain EA-1, a Thermophilic Knallgas Bacterium, Isolated from the Azores.</title>
        <authorList>
            <person name="Reiner J.E."/>
            <person name="Lapp C.J."/>
            <person name="Bunk B."/>
            <person name="Sproer C."/>
            <person name="Overmann J."/>
            <person name="Gescher J."/>
        </authorList>
    </citation>
    <scope>NUCLEOTIDE SEQUENCE</scope>
    <source>
        <strain evidence="11">EA-1</strain>
    </source>
</reference>
<dbReference type="NCBIfam" id="TIGR01662">
    <property type="entry name" value="HAD-SF-IIIA"/>
    <property type="match status" value="1"/>
</dbReference>
<comment type="subcellular location">
    <subcellularLocation>
        <location evidence="1 7">Cytoplasm</location>
    </subcellularLocation>
</comment>
<feature type="active site" description="Proton donor" evidence="8">
    <location>
        <position position="10"/>
    </location>
</feature>
<dbReference type="Proteomes" id="UP000502196">
    <property type="component" value="Chromosome"/>
</dbReference>
<evidence type="ECO:0000256" key="6">
    <source>
        <dbReference type="ARBA" id="ARBA00031828"/>
    </source>
</evidence>
<protein>
    <recommendedName>
        <fullName evidence="6 7">D,D-heptose 1,7-bisphosphate phosphatase</fullName>
        <ecNumber evidence="7">3.1.3.-</ecNumber>
    </recommendedName>
</protein>
<dbReference type="Proteomes" id="UP000231932">
    <property type="component" value="Chromosome"/>
</dbReference>
<keyword evidence="10" id="KW-0460">Magnesium</keyword>
<feature type="site" description="Contributes to substrate recognition" evidence="9">
    <location>
        <position position="100"/>
    </location>
</feature>
<dbReference type="Gene3D" id="3.40.50.1000">
    <property type="entry name" value="HAD superfamily/HAD-like"/>
    <property type="match status" value="1"/>
</dbReference>
<organism evidence="11 13">
    <name type="scientific">Kyrpidia spormannii</name>
    <dbReference type="NCBI Taxonomy" id="2055160"/>
    <lineage>
        <taxon>Bacteria</taxon>
        <taxon>Bacillati</taxon>
        <taxon>Bacillota</taxon>
        <taxon>Bacilli</taxon>
        <taxon>Bacillales</taxon>
        <taxon>Alicyclobacillaceae</taxon>
        <taxon>Kyrpidia</taxon>
    </lineage>
</organism>
<comment type="similarity">
    <text evidence="7">Belongs to the gmhB family.</text>
</comment>
<dbReference type="InterPro" id="IPR006549">
    <property type="entry name" value="HAD-SF_hydro_IIIA"/>
</dbReference>
<dbReference type="PIRSF" id="PIRSF004682">
    <property type="entry name" value="GmhB"/>
    <property type="match status" value="1"/>
</dbReference>
<feature type="site" description="Stabilizes the phosphoryl group" evidence="9">
    <location>
        <position position="50"/>
    </location>
</feature>
<reference evidence="13" key="1">
    <citation type="submission" date="2017-11" db="EMBL/GenBank/DDBJ databases">
        <title>Complete Genome Sequence of Kyrpidia sp. Strain EA-1, a thermophilic, hydrogen-oxidizing Bacterium, isolated from the Azores.</title>
        <authorList>
            <person name="Reiner J.E."/>
            <person name="Lapp C.J."/>
            <person name="Bunk B."/>
            <person name="Gescher J."/>
        </authorList>
    </citation>
    <scope>NUCLEOTIDE SEQUENCE [LARGE SCALE GENOMIC DNA]</scope>
    <source>
        <strain evidence="13">EA-1</strain>
    </source>
</reference>
<evidence type="ECO:0000256" key="9">
    <source>
        <dbReference type="PIRSR" id="PIRSR004682-3"/>
    </source>
</evidence>
<dbReference type="InterPro" id="IPR036412">
    <property type="entry name" value="HAD-like_sf"/>
</dbReference>
<keyword evidence="13" id="KW-1185">Reference proteome</keyword>
<evidence type="ECO:0000313" key="11">
    <source>
        <dbReference type="EMBL" id="ATY84218.1"/>
    </source>
</evidence>
<dbReference type="AlphaFoldDB" id="A0A2K8N468"/>
<feature type="active site" description="Nucleophile" evidence="8">
    <location>
        <position position="8"/>
    </location>
</feature>
<evidence type="ECO:0000256" key="8">
    <source>
        <dbReference type="PIRSR" id="PIRSR004682-1"/>
    </source>
</evidence>
<sequence>MRPAVFLDRDGVINPYVAHIHRLGAFPLLPGVGAAVRRLNEAGLWVFVVTNQGGVGLGYMDEKDVRRMHQRMRQRLSAEKARIDAIRFCPHAPRSGCSCRKPAPAMLLDLMQAYPVDRELSFIVGDRESDVEAGHRAGIRAVRIGDGPTRAEFRAPDLPAAVNLILTYHRVKREMKIKR</sequence>
<dbReference type="RefSeq" id="WP_100667046.1">
    <property type="nucleotide sequence ID" value="NZ_CP024955.1"/>
</dbReference>
<evidence type="ECO:0000256" key="7">
    <source>
        <dbReference type="PIRNR" id="PIRNR004682"/>
    </source>
</evidence>
<evidence type="ECO:0000313" key="13">
    <source>
        <dbReference type="Proteomes" id="UP000231932"/>
    </source>
</evidence>
<keyword evidence="4 7" id="KW-0378">Hydrolase</keyword>
<proteinExistence type="inferred from homology"/>
<keyword evidence="3 10" id="KW-0479">Metal-binding</keyword>
<evidence type="ECO:0000256" key="3">
    <source>
        <dbReference type="ARBA" id="ARBA00022723"/>
    </source>
</evidence>
<dbReference type="EC" id="3.1.3.-" evidence="7"/>
<feature type="binding site" evidence="10">
    <location>
        <position position="126"/>
    </location>
    <ligand>
        <name>Mg(2+)</name>
        <dbReference type="ChEBI" id="CHEBI:18420"/>
    </ligand>
</feature>
<dbReference type="GO" id="GO:0016791">
    <property type="term" value="F:phosphatase activity"/>
    <property type="evidence" value="ECO:0007669"/>
    <property type="project" value="InterPro"/>
</dbReference>
<dbReference type="SUPFAM" id="SSF56784">
    <property type="entry name" value="HAD-like"/>
    <property type="match status" value="1"/>
</dbReference>
<evidence type="ECO:0000256" key="5">
    <source>
        <dbReference type="ARBA" id="ARBA00023277"/>
    </source>
</evidence>
<reference evidence="12 14" key="3">
    <citation type="submission" date="2020-04" db="EMBL/GenBank/DDBJ databases">
        <authorList>
            <person name="Hogendoorn C."/>
        </authorList>
    </citation>
    <scope>NUCLEOTIDE SEQUENCE [LARGE SCALE GENOMIC DNA]</scope>
    <source>
        <strain evidence="12">COOX1</strain>
    </source>
</reference>
<feature type="binding site" evidence="10">
    <location>
        <position position="91"/>
    </location>
    <ligand>
        <name>Zn(2+)</name>
        <dbReference type="ChEBI" id="CHEBI:29105"/>
    </ligand>
</feature>
<dbReference type="OrthoDB" id="9801899at2"/>
<feature type="binding site" evidence="10">
    <location>
        <position position="99"/>
    </location>
    <ligand>
        <name>Zn(2+)</name>
        <dbReference type="ChEBI" id="CHEBI:29105"/>
    </ligand>
</feature>
<evidence type="ECO:0000256" key="10">
    <source>
        <dbReference type="PIRSR" id="PIRSR004682-4"/>
    </source>
</evidence>
<evidence type="ECO:0000313" key="12">
    <source>
        <dbReference type="EMBL" id="CAB3391487.1"/>
    </source>
</evidence>
<feature type="binding site" evidence="10">
    <location>
        <position position="89"/>
    </location>
    <ligand>
        <name>Zn(2+)</name>
        <dbReference type="ChEBI" id="CHEBI:29105"/>
    </ligand>
</feature>